<evidence type="ECO:0000256" key="7">
    <source>
        <dbReference type="ARBA" id="ARBA00023136"/>
    </source>
</evidence>
<keyword evidence="7 8" id="KW-0472">Membrane</keyword>
<evidence type="ECO:0000256" key="2">
    <source>
        <dbReference type="ARBA" id="ARBA00005275"/>
    </source>
</evidence>
<evidence type="ECO:0000256" key="8">
    <source>
        <dbReference type="SAM" id="Phobius"/>
    </source>
</evidence>
<feature type="transmembrane region" description="Helical" evidence="8">
    <location>
        <begin position="433"/>
        <end position="452"/>
    </location>
</feature>
<protein>
    <submittedName>
        <fullName evidence="9">C4-dicarboxylate ABC transporter</fullName>
    </submittedName>
</protein>
<feature type="transmembrane region" description="Helical" evidence="8">
    <location>
        <begin position="114"/>
        <end position="144"/>
    </location>
</feature>
<dbReference type="STRING" id="646.BJD16_14325"/>
<sequence length="453" mass="48163">MLEIIVSTLILVICGYLIAKNYDAKIVLFGAGLLLMFAAVGLGHPLLPEAQSSGLSWLDPFVQIKQIFISQMGNVGLTIMVLFGFSSYMSHIGANDVTVMLLTRPLSRIRSPYLLVPVIFLLGNLLSLVVPSAASLAVLLMATLYPVLKASNMSSLTAGAVIATTATIMPSPLGADNVLAAQKLGIPLVEYIVSYHAPISLPTLALMAVVHYFWQKAMDKRQQARGGLEEKDESLALPTGLPPAYYGLFPVLPLVLVLLFGIFFTHISLGLVEITFVCLLLTIGGELLRKGNIKETSKEFAIFFTGMGTGLAQVVSLIVAASMLVEGLKAIGIIDTLVDSVKHIDGVGSILMFFFSGTAALIGFISGSGLAVFYSFINIIPEITEKVGVNSVSVALPMQLTANLIRSMSPVAAVIIVIASITGSNPIEIIKRTSVPIISGIICCLTLSYLLFS</sequence>
<feature type="transmembrane region" description="Helical" evidence="8">
    <location>
        <begin position="195"/>
        <end position="214"/>
    </location>
</feature>
<evidence type="ECO:0000256" key="6">
    <source>
        <dbReference type="ARBA" id="ARBA00022989"/>
    </source>
</evidence>
<feature type="transmembrane region" description="Helical" evidence="8">
    <location>
        <begin position="29"/>
        <end position="47"/>
    </location>
</feature>
<dbReference type="Pfam" id="PF03606">
    <property type="entry name" value="DcuC"/>
    <property type="match status" value="1"/>
</dbReference>
<reference evidence="9 10" key="1">
    <citation type="submission" date="2016-09" db="EMBL/GenBank/DDBJ databases">
        <title>Draft Genome Sequence of Aeromonas sobria Strain 08005, Isolated from Sick Rana catesbeiana.</title>
        <authorList>
            <person name="Yang Q."/>
        </authorList>
    </citation>
    <scope>NUCLEOTIDE SEQUENCE [LARGE SCALE GENOMIC DNA]</scope>
    <source>
        <strain evidence="9 10">08005</strain>
    </source>
</reference>
<dbReference type="PANTHER" id="PTHR42002:SF2">
    <property type="entry name" value="ANAEROBIC C4-DICARBOXYLATE TRANSPORTER DCUC-RELATED"/>
    <property type="match status" value="1"/>
</dbReference>
<dbReference type="EMBL" id="MKFU01000017">
    <property type="protein sequence ID" value="OHY92001.1"/>
    <property type="molecule type" value="Genomic_DNA"/>
</dbReference>
<evidence type="ECO:0000313" key="10">
    <source>
        <dbReference type="Proteomes" id="UP000179934"/>
    </source>
</evidence>
<feature type="transmembrane region" description="Helical" evidence="8">
    <location>
        <begin position="300"/>
        <end position="325"/>
    </location>
</feature>
<dbReference type="NCBIfam" id="TIGR00771">
    <property type="entry name" value="DcuC"/>
    <property type="match status" value="1"/>
</dbReference>
<dbReference type="GO" id="GO:0015556">
    <property type="term" value="F:C4-dicarboxylate transmembrane transporter activity"/>
    <property type="evidence" value="ECO:0007669"/>
    <property type="project" value="InterPro"/>
</dbReference>
<feature type="transmembrane region" description="Helical" evidence="8">
    <location>
        <begin position="244"/>
        <end position="264"/>
    </location>
</feature>
<dbReference type="PANTHER" id="PTHR42002">
    <property type="entry name" value="ANAEROBIC C4-DICARBOXYLATE TRANSPORTER DCUC-RELATED"/>
    <property type="match status" value="1"/>
</dbReference>
<name>A0A1S2CWF5_AERSO</name>
<dbReference type="RefSeq" id="WP_042022856.1">
    <property type="nucleotide sequence ID" value="NZ_CDBW01000035.1"/>
</dbReference>
<organism evidence="9 10">
    <name type="scientific">Aeromonas sobria</name>
    <dbReference type="NCBI Taxonomy" id="646"/>
    <lineage>
        <taxon>Bacteria</taxon>
        <taxon>Pseudomonadati</taxon>
        <taxon>Pseudomonadota</taxon>
        <taxon>Gammaproteobacteria</taxon>
        <taxon>Aeromonadales</taxon>
        <taxon>Aeromonadaceae</taxon>
        <taxon>Aeromonas</taxon>
    </lineage>
</organism>
<comment type="caution">
    <text evidence="9">The sequence shown here is derived from an EMBL/GenBank/DDBJ whole genome shotgun (WGS) entry which is preliminary data.</text>
</comment>
<keyword evidence="5 8" id="KW-0812">Transmembrane</keyword>
<dbReference type="InterPro" id="IPR018385">
    <property type="entry name" value="C4_dicarb_anaerob_car-like"/>
</dbReference>
<dbReference type="InterPro" id="IPR004669">
    <property type="entry name" value="C4_dicarb_anaerob_car"/>
</dbReference>
<keyword evidence="3" id="KW-0813">Transport</keyword>
<comment type="subcellular location">
    <subcellularLocation>
        <location evidence="1">Cell membrane</location>
        <topology evidence="1">Multi-pass membrane protein</topology>
    </subcellularLocation>
</comment>
<proteinExistence type="inferred from homology"/>
<keyword evidence="6 8" id="KW-1133">Transmembrane helix</keyword>
<dbReference type="GeneID" id="58923545"/>
<evidence type="ECO:0000256" key="3">
    <source>
        <dbReference type="ARBA" id="ARBA00022448"/>
    </source>
</evidence>
<dbReference type="AlphaFoldDB" id="A0A1S2CWF5"/>
<dbReference type="OrthoDB" id="1674075at2"/>
<keyword evidence="4" id="KW-1003">Cell membrane</keyword>
<dbReference type="NCBIfam" id="NF037994">
    <property type="entry name" value="DcuC_1"/>
    <property type="match status" value="1"/>
</dbReference>
<feature type="transmembrane region" description="Helical" evidence="8">
    <location>
        <begin position="350"/>
        <end position="377"/>
    </location>
</feature>
<comment type="similarity">
    <text evidence="2">Belongs to the DcuC/DcuD transporter (TC 2.A.61) family.</text>
</comment>
<feature type="transmembrane region" description="Helical" evidence="8">
    <location>
        <begin position="408"/>
        <end position="427"/>
    </location>
</feature>
<evidence type="ECO:0000256" key="4">
    <source>
        <dbReference type="ARBA" id="ARBA00022475"/>
    </source>
</evidence>
<accession>A0A1S2CWF5</accession>
<feature type="transmembrane region" description="Helical" evidence="8">
    <location>
        <begin position="68"/>
        <end position="94"/>
    </location>
</feature>
<gene>
    <name evidence="9" type="ORF">BJD16_14325</name>
</gene>
<evidence type="ECO:0000256" key="1">
    <source>
        <dbReference type="ARBA" id="ARBA00004651"/>
    </source>
</evidence>
<evidence type="ECO:0000256" key="5">
    <source>
        <dbReference type="ARBA" id="ARBA00022692"/>
    </source>
</evidence>
<dbReference type="Proteomes" id="UP000179934">
    <property type="component" value="Unassembled WGS sequence"/>
</dbReference>
<feature type="transmembrane region" description="Helical" evidence="8">
    <location>
        <begin position="270"/>
        <end position="288"/>
    </location>
</feature>
<evidence type="ECO:0000313" key="9">
    <source>
        <dbReference type="EMBL" id="OHY92001.1"/>
    </source>
</evidence>
<dbReference type="GO" id="GO:0005886">
    <property type="term" value="C:plasma membrane"/>
    <property type="evidence" value="ECO:0007669"/>
    <property type="project" value="UniProtKB-SubCell"/>
</dbReference>